<name>A0A0F9Q6J7_9ZZZZ</name>
<dbReference type="SUPFAM" id="SSF46458">
    <property type="entry name" value="Globin-like"/>
    <property type="match status" value="1"/>
</dbReference>
<dbReference type="CDD" id="cd00454">
    <property type="entry name" value="TrHb1_N"/>
    <property type="match status" value="1"/>
</dbReference>
<accession>A0A0F9Q6J7</accession>
<keyword evidence="2" id="KW-0349">Heme</keyword>
<dbReference type="InterPro" id="IPR012292">
    <property type="entry name" value="Globin/Proto"/>
</dbReference>
<dbReference type="GO" id="GO:0046872">
    <property type="term" value="F:metal ion binding"/>
    <property type="evidence" value="ECO:0007669"/>
    <property type="project" value="UniProtKB-KW"/>
</dbReference>
<evidence type="ECO:0000256" key="2">
    <source>
        <dbReference type="ARBA" id="ARBA00022617"/>
    </source>
</evidence>
<evidence type="ECO:0008006" key="6">
    <source>
        <dbReference type="Google" id="ProtNLM"/>
    </source>
</evidence>
<dbReference type="EMBL" id="LAZR01001753">
    <property type="protein sequence ID" value="KKN39625.1"/>
    <property type="molecule type" value="Genomic_DNA"/>
</dbReference>
<keyword evidence="1" id="KW-0813">Transport</keyword>
<evidence type="ECO:0000256" key="1">
    <source>
        <dbReference type="ARBA" id="ARBA00022448"/>
    </source>
</evidence>
<dbReference type="InterPro" id="IPR009050">
    <property type="entry name" value="Globin-like_sf"/>
</dbReference>
<keyword evidence="3" id="KW-0479">Metal-binding</keyword>
<organism evidence="5">
    <name type="scientific">marine sediment metagenome</name>
    <dbReference type="NCBI Taxonomy" id="412755"/>
    <lineage>
        <taxon>unclassified sequences</taxon>
        <taxon>metagenomes</taxon>
        <taxon>ecological metagenomes</taxon>
    </lineage>
</organism>
<gene>
    <name evidence="5" type="ORF">LCGC14_0741570</name>
</gene>
<dbReference type="GO" id="GO:0020037">
    <property type="term" value="F:heme binding"/>
    <property type="evidence" value="ECO:0007669"/>
    <property type="project" value="InterPro"/>
</dbReference>
<dbReference type="AlphaFoldDB" id="A0A0F9Q6J7"/>
<reference evidence="5" key="1">
    <citation type="journal article" date="2015" name="Nature">
        <title>Complex archaea that bridge the gap between prokaryotes and eukaryotes.</title>
        <authorList>
            <person name="Spang A."/>
            <person name="Saw J.H."/>
            <person name="Jorgensen S.L."/>
            <person name="Zaremba-Niedzwiedzka K."/>
            <person name="Martijn J."/>
            <person name="Lind A.E."/>
            <person name="van Eijk R."/>
            <person name="Schleper C."/>
            <person name="Guy L."/>
            <person name="Ettema T.J."/>
        </authorList>
    </citation>
    <scope>NUCLEOTIDE SEQUENCE</scope>
</reference>
<evidence type="ECO:0000256" key="3">
    <source>
        <dbReference type="ARBA" id="ARBA00022723"/>
    </source>
</evidence>
<comment type="caution">
    <text evidence="5">The sequence shown here is derived from an EMBL/GenBank/DDBJ whole genome shotgun (WGS) entry which is preliminary data.</text>
</comment>
<dbReference type="PROSITE" id="PS51257">
    <property type="entry name" value="PROKAR_LIPOPROTEIN"/>
    <property type="match status" value="1"/>
</dbReference>
<dbReference type="Gene3D" id="1.10.490.10">
    <property type="entry name" value="Globins"/>
    <property type="match status" value="1"/>
</dbReference>
<protein>
    <recommendedName>
        <fullName evidence="6">Group 1 truncated hemoglobin</fullName>
    </recommendedName>
</protein>
<keyword evidence="4" id="KW-0408">Iron</keyword>
<dbReference type="GO" id="GO:0019825">
    <property type="term" value="F:oxygen binding"/>
    <property type="evidence" value="ECO:0007669"/>
    <property type="project" value="InterPro"/>
</dbReference>
<evidence type="ECO:0000313" key="5">
    <source>
        <dbReference type="EMBL" id="KKN39625.1"/>
    </source>
</evidence>
<proteinExistence type="predicted"/>
<sequence length="149" mass="16667">MGRSLAKTCTILLAITMGLVLSGCQNFQREPDNSLYLQLGERSGIANIVEDLLYLIVDDDRINAQFKGINVAQFHSNLTDQLCELSGGPCEYSGRDMREVHQSMGITNTQFNALAENLILAMEENNIPTAAQNRLIKRLLPMYPDIRHL</sequence>
<dbReference type="InterPro" id="IPR001486">
    <property type="entry name" value="Hemoglobin_trunc"/>
</dbReference>
<evidence type="ECO:0000256" key="4">
    <source>
        <dbReference type="ARBA" id="ARBA00023004"/>
    </source>
</evidence>
<dbReference type="Pfam" id="PF01152">
    <property type="entry name" value="Bac_globin"/>
    <property type="match status" value="1"/>
</dbReference>